<feature type="transmembrane region" description="Helical" evidence="5">
    <location>
        <begin position="12"/>
        <end position="30"/>
    </location>
</feature>
<feature type="transmembrane region" description="Helical" evidence="5">
    <location>
        <begin position="129"/>
        <end position="149"/>
    </location>
</feature>
<dbReference type="GO" id="GO:0004252">
    <property type="term" value="F:serine-type endopeptidase activity"/>
    <property type="evidence" value="ECO:0007669"/>
    <property type="project" value="InterPro"/>
</dbReference>
<reference evidence="7 8" key="1">
    <citation type="submission" date="2017-06" db="EMBL/GenBank/DDBJ databases">
        <title>Draft Genome Sequence of Natranaerobius trueperi halophilic, alkalithermophilic bacteria from soda lakes.</title>
        <authorList>
            <person name="Zhao B."/>
        </authorList>
    </citation>
    <scope>NUCLEOTIDE SEQUENCE [LARGE SCALE GENOMIC DNA]</scope>
    <source>
        <strain evidence="7 8">DSM 18760</strain>
    </source>
</reference>
<evidence type="ECO:0000256" key="1">
    <source>
        <dbReference type="ARBA" id="ARBA00004141"/>
    </source>
</evidence>
<keyword evidence="4 5" id="KW-0472">Membrane</keyword>
<dbReference type="InterPro" id="IPR050925">
    <property type="entry name" value="Rhomboid_protease_S54"/>
</dbReference>
<dbReference type="EMBL" id="NIQC01000029">
    <property type="protein sequence ID" value="OWZ83039.1"/>
    <property type="molecule type" value="Genomic_DNA"/>
</dbReference>
<evidence type="ECO:0000313" key="7">
    <source>
        <dbReference type="EMBL" id="OWZ83039.1"/>
    </source>
</evidence>
<dbReference type="SUPFAM" id="SSF144091">
    <property type="entry name" value="Rhomboid-like"/>
    <property type="match status" value="1"/>
</dbReference>
<dbReference type="PANTHER" id="PTHR43731">
    <property type="entry name" value="RHOMBOID PROTEASE"/>
    <property type="match status" value="1"/>
</dbReference>
<keyword evidence="7" id="KW-0645">Protease</keyword>
<evidence type="ECO:0000256" key="3">
    <source>
        <dbReference type="ARBA" id="ARBA00022989"/>
    </source>
</evidence>
<feature type="transmembrane region" description="Helical" evidence="5">
    <location>
        <begin position="198"/>
        <end position="216"/>
    </location>
</feature>
<dbReference type="OrthoDB" id="9813074at2"/>
<gene>
    <name evidence="7" type="ORF">CDO51_10780</name>
</gene>
<keyword evidence="2 5" id="KW-0812">Transmembrane</keyword>
<protein>
    <submittedName>
        <fullName evidence="7">Rhomboid family intramembrane serine protease</fullName>
    </submittedName>
</protein>
<organism evidence="7 8">
    <name type="scientific">Natranaerobius trueperi</name>
    <dbReference type="NCBI Taxonomy" id="759412"/>
    <lineage>
        <taxon>Bacteria</taxon>
        <taxon>Bacillati</taxon>
        <taxon>Bacillota</taxon>
        <taxon>Clostridia</taxon>
        <taxon>Natranaerobiales</taxon>
        <taxon>Natranaerobiaceae</taxon>
        <taxon>Natranaerobius</taxon>
    </lineage>
</organism>
<dbReference type="InterPro" id="IPR035952">
    <property type="entry name" value="Rhomboid-like_sf"/>
</dbReference>
<sequence>MIPLKDNIRSKSFPLVTITLIIFNVLIYIYQSTLTTENLHFLVTSLGFIPQRIVLEEIINNSSIYPLITFLTSAFLHGNFIHLASNMLYLWIFGDNIEDKLGKFWFIVFYLLAAIIGNIAHLMSEPTSALPAIGASGAVAGVLGAYFIYYPYSKVLTLVPIGIFFTIFHIPAVIFLGVWILLQSINAIAPLAGEAVSIAWWAHIGGFLLGVVYAIGNR</sequence>
<dbReference type="AlphaFoldDB" id="A0A226BXW1"/>
<dbReference type="Proteomes" id="UP000214588">
    <property type="component" value="Unassembled WGS sequence"/>
</dbReference>
<keyword evidence="7" id="KW-0378">Hydrolase</keyword>
<evidence type="ECO:0000256" key="2">
    <source>
        <dbReference type="ARBA" id="ARBA00022692"/>
    </source>
</evidence>
<dbReference type="GO" id="GO:0006508">
    <property type="term" value="P:proteolysis"/>
    <property type="evidence" value="ECO:0007669"/>
    <property type="project" value="UniProtKB-KW"/>
</dbReference>
<evidence type="ECO:0000259" key="6">
    <source>
        <dbReference type="Pfam" id="PF01694"/>
    </source>
</evidence>
<evidence type="ECO:0000256" key="5">
    <source>
        <dbReference type="SAM" id="Phobius"/>
    </source>
</evidence>
<comment type="caution">
    <text evidence="7">The sequence shown here is derived from an EMBL/GenBank/DDBJ whole genome shotgun (WGS) entry which is preliminary data.</text>
</comment>
<dbReference type="PANTHER" id="PTHR43731:SF26">
    <property type="entry name" value="RHOMBOID-LIKE PROTEIN 10, CHLOROPLASTIC"/>
    <property type="match status" value="1"/>
</dbReference>
<dbReference type="Pfam" id="PF01694">
    <property type="entry name" value="Rhomboid"/>
    <property type="match status" value="1"/>
</dbReference>
<feature type="transmembrane region" description="Helical" evidence="5">
    <location>
        <begin position="161"/>
        <end position="182"/>
    </location>
</feature>
<dbReference type="RefSeq" id="WP_089024268.1">
    <property type="nucleotide sequence ID" value="NZ_NIQC01000029.1"/>
</dbReference>
<dbReference type="GO" id="GO:0016020">
    <property type="term" value="C:membrane"/>
    <property type="evidence" value="ECO:0007669"/>
    <property type="project" value="UniProtKB-SubCell"/>
</dbReference>
<evidence type="ECO:0000313" key="8">
    <source>
        <dbReference type="Proteomes" id="UP000214588"/>
    </source>
</evidence>
<evidence type="ECO:0000256" key="4">
    <source>
        <dbReference type="ARBA" id="ARBA00023136"/>
    </source>
</evidence>
<accession>A0A226BXW1</accession>
<keyword evidence="8" id="KW-1185">Reference proteome</keyword>
<dbReference type="Gene3D" id="1.20.1540.10">
    <property type="entry name" value="Rhomboid-like"/>
    <property type="match status" value="1"/>
</dbReference>
<feature type="transmembrane region" description="Helical" evidence="5">
    <location>
        <begin position="64"/>
        <end position="92"/>
    </location>
</feature>
<name>A0A226BXW1_9FIRM</name>
<proteinExistence type="predicted"/>
<dbReference type="FunFam" id="1.20.1540.10:FF:000027">
    <property type="entry name" value="Rhomboid family intramembrane serine protease"/>
    <property type="match status" value="1"/>
</dbReference>
<feature type="transmembrane region" description="Helical" evidence="5">
    <location>
        <begin position="104"/>
        <end position="123"/>
    </location>
</feature>
<dbReference type="InterPro" id="IPR022764">
    <property type="entry name" value="Peptidase_S54_rhomboid_dom"/>
</dbReference>
<feature type="domain" description="Peptidase S54 rhomboid" evidence="6">
    <location>
        <begin position="68"/>
        <end position="215"/>
    </location>
</feature>
<keyword evidence="3 5" id="KW-1133">Transmembrane helix</keyword>
<comment type="subcellular location">
    <subcellularLocation>
        <location evidence="1">Membrane</location>
        <topology evidence="1">Multi-pass membrane protein</topology>
    </subcellularLocation>
</comment>